<evidence type="ECO:0000313" key="11">
    <source>
        <dbReference type="EMBL" id="AQQ71385.1"/>
    </source>
</evidence>
<evidence type="ECO:0000256" key="6">
    <source>
        <dbReference type="ARBA" id="ARBA00022519"/>
    </source>
</evidence>
<sequence length="244" mass="27105">MSGKINTTRNTGFTLLELMVALAIMGVIALSMYSSIFIASRAKDTTDAALGPYNTIMPAFDMMRNDIIAAMSPGGLFAGYFTGTEESAGDDLYSSYVSFYTAGFRPSAGEKASNIIRVEYFLGDAFEYDDKYSLYDIQEESEQLVLIRRKTLNLLSTDSGLYEDEIVCRGLASFALEYYDGYSWVSSWDPEASDIPLPMAVRVSFVLNEDCLKTQQGRAAKEDMPVYTKTFVINTIAAEQEVRE</sequence>
<keyword evidence="6" id="KW-0997">Cell inner membrane</keyword>
<keyword evidence="12" id="KW-1185">Reference proteome</keyword>
<dbReference type="SUPFAM" id="SSF54523">
    <property type="entry name" value="Pili subunits"/>
    <property type="match status" value="1"/>
</dbReference>
<dbReference type="InterPro" id="IPR010055">
    <property type="entry name" value="T2SS_protein-GspJ"/>
</dbReference>
<evidence type="ECO:0000256" key="1">
    <source>
        <dbReference type="ARBA" id="ARBA00004377"/>
    </source>
</evidence>
<evidence type="ECO:0000256" key="3">
    <source>
        <dbReference type="ARBA" id="ARBA00021539"/>
    </source>
</evidence>
<evidence type="ECO:0000256" key="9">
    <source>
        <dbReference type="ARBA" id="ARBA00023136"/>
    </source>
</evidence>
<evidence type="ECO:0000256" key="4">
    <source>
        <dbReference type="ARBA" id="ARBA00022475"/>
    </source>
</evidence>
<evidence type="ECO:0000256" key="5">
    <source>
        <dbReference type="ARBA" id="ARBA00022481"/>
    </source>
</evidence>
<dbReference type="GO" id="GO:0005886">
    <property type="term" value="C:plasma membrane"/>
    <property type="evidence" value="ECO:0007669"/>
    <property type="project" value="UniProtKB-SubCell"/>
</dbReference>
<dbReference type="InterPro" id="IPR045584">
    <property type="entry name" value="Pilin-like"/>
</dbReference>
<comment type="subcellular location">
    <subcellularLocation>
        <location evidence="1">Cell inner membrane</location>
        <topology evidence="1">Single-pass membrane protein</topology>
    </subcellularLocation>
</comment>
<dbReference type="RefSeq" id="WP_146683568.1">
    <property type="nucleotide sequence ID" value="NZ_CP019646.1"/>
</dbReference>
<keyword evidence="8 10" id="KW-1133">Transmembrane helix</keyword>
<evidence type="ECO:0000256" key="10">
    <source>
        <dbReference type="SAM" id="Phobius"/>
    </source>
</evidence>
<keyword evidence="5" id="KW-0488">Methylation</keyword>
<evidence type="ECO:0000256" key="7">
    <source>
        <dbReference type="ARBA" id="ARBA00022692"/>
    </source>
</evidence>
<dbReference type="InterPro" id="IPR012902">
    <property type="entry name" value="N_methyl_site"/>
</dbReference>
<organism evidence="11 12">
    <name type="scientific">Limihaloglobus sulfuriphilus</name>
    <dbReference type="NCBI Taxonomy" id="1851148"/>
    <lineage>
        <taxon>Bacteria</taxon>
        <taxon>Pseudomonadati</taxon>
        <taxon>Planctomycetota</taxon>
        <taxon>Phycisphaerae</taxon>
        <taxon>Sedimentisphaerales</taxon>
        <taxon>Sedimentisphaeraceae</taxon>
        <taxon>Limihaloglobus</taxon>
    </lineage>
</organism>
<proteinExistence type="inferred from homology"/>
<dbReference type="STRING" id="1851148.SMSP2_01758"/>
<protein>
    <recommendedName>
        <fullName evidence="3">Type II secretion system protein J</fullName>
    </recommendedName>
</protein>
<reference evidence="12" key="1">
    <citation type="submission" date="2017-02" db="EMBL/GenBank/DDBJ databases">
        <title>Comparative genomics and description of representatives of a novel lineage of planctomycetes thriving in anoxic sediments.</title>
        <authorList>
            <person name="Spring S."/>
            <person name="Bunk B."/>
            <person name="Sproer C."/>
        </authorList>
    </citation>
    <scope>NUCLEOTIDE SEQUENCE [LARGE SCALE GENOMIC DNA]</scope>
    <source>
        <strain evidence="12">SM-Chi-D1</strain>
    </source>
</reference>
<keyword evidence="7 10" id="KW-0812">Transmembrane</keyword>
<evidence type="ECO:0000256" key="2">
    <source>
        <dbReference type="ARBA" id="ARBA00011084"/>
    </source>
</evidence>
<accession>A0A1Q2MF99</accession>
<gene>
    <name evidence="11" type="ORF">SMSP2_01758</name>
</gene>
<dbReference type="NCBIfam" id="TIGR02532">
    <property type="entry name" value="IV_pilin_GFxxxE"/>
    <property type="match status" value="1"/>
</dbReference>
<dbReference type="Proteomes" id="UP000188181">
    <property type="component" value="Chromosome"/>
</dbReference>
<dbReference type="AlphaFoldDB" id="A0A1Q2MF99"/>
<dbReference type="GO" id="GO:0015628">
    <property type="term" value="P:protein secretion by the type II secretion system"/>
    <property type="evidence" value="ECO:0007669"/>
    <property type="project" value="InterPro"/>
</dbReference>
<dbReference type="PANTHER" id="PTHR39583">
    <property type="entry name" value="TYPE II SECRETION SYSTEM PROTEIN J-RELATED"/>
    <property type="match status" value="1"/>
</dbReference>
<name>A0A1Q2MF99_9BACT</name>
<dbReference type="PROSITE" id="PS00409">
    <property type="entry name" value="PROKAR_NTER_METHYL"/>
    <property type="match status" value="1"/>
</dbReference>
<dbReference type="KEGG" id="pbas:SMSP2_01758"/>
<dbReference type="OrthoDB" id="9812770at2"/>
<comment type="similarity">
    <text evidence="2">Belongs to the GSP J family.</text>
</comment>
<dbReference type="Pfam" id="PF07963">
    <property type="entry name" value="N_methyl"/>
    <property type="match status" value="1"/>
</dbReference>
<keyword evidence="9 10" id="KW-0472">Membrane</keyword>
<evidence type="ECO:0000313" key="12">
    <source>
        <dbReference type="Proteomes" id="UP000188181"/>
    </source>
</evidence>
<feature type="transmembrane region" description="Helical" evidence="10">
    <location>
        <begin position="12"/>
        <end position="33"/>
    </location>
</feature>
<dbReference type="GO" id="GO:0015627">
    <property type="term" value="C:type II protein secretion system complex"/>
    <property type="evidence" value="ECO:0007669"/>
    <property type="project" value="InterPro"/>
</dbReference>
<keyword evidence="4" id="KW-1003">Cell membrane</keyword>
<dbReference type="EMBL" id="CP019646">
    <property type="protein sequence ID" value="AQQ71385.1"/>
    <property type="molecule type" value="Genomic_DNA"/>
</dbReference>
<evidence type="ECO:0000256" key="8">
    <source>
        <dbReference type="ARBA" id="ARBA00022989"/>
    </source>
</evidence>
<dbReference type="Pfam" id="PF11612">
    <property type="entry name" value="T2SSJ"/>
    <property type="match status" value="1"/>
</dbReference>
<dbReference type="PANTHER" id="PTHR39583:SF2">
    <property type="entry name" value="TYPE II SECRETION SYSTEM PROTEIN J"/>
    <property type="match status" value="1"/>
</dbReference>
<dbReference type="InterPro" id="IPR051621">
    <property type="entry name" value="T2SS_protein_J"/>
</dbReference>